<dbReference type="PATRIC" id="fig|28087.4.peg.213"/>
<evidence type="ECO:0000313" key="2">
    <source>
        <dbReference type="Proteomes" id="UP000054621"/>
    </source>
</evidence>
<organism evidence="1 2">
    <name type="scientific">Legionella sainthelensi</name>
    <dbReference type="NCBI Taxonomy" id="28087"/>
    <lineage>
        <taxon>Bacteria</taxon>
        <taxon>Pseudomonadati</taxon>
        <taxon>Pseudomonadota</taxon>
        <taxon>Gammaproteobacteria</taxon>
        <taxon>Legionellales</taxon>
        <taxon>Legionellaceae</taxon>
        <taxon>Legionella</taxon>
    </lineage>
</organism>
<reference evidence="1 2" key="1">
    <citation type="submission" date="2015-11" db="EMBL/GenBank/DDBJ databases">
        <title>Genomic analysis of 38 Legionella species identifies large and diverse effector repertoires.</title>
        <authorList>
            <person name="Burstein D."/>
            <person name="Amaro F."/>
            <person name="Zusman T."/>
            <person name="Lifshitz Z."/>
            <person name="Cohen O."/>
            <person name="Gilbert J.A."/>
            <person name="Pupko T."/>
            <person name="Shuman H.A."/>
            <person name="Segal G."/>
        </authorList>
    </citation>
    <scope>NUCLEOTIDE SEQUENCE [LARGE SCALE GENOMIC DNA]</scope>
    <source>
        <strain evidence="1 2">Mt.St.Helens-4</strain>
    </source>
</reference>
<protein>
    <submittedName>
        <fullName evidence="1">Uncharacterized protein</fullName>
    </submittedName>
</protein>
<dbReference type="AlphaFoldDB" id="A0A0W0YT56"/>
<evidence type="ECO:0000313" key="1">
    <source>
        <dbReference type="EMBL" id="KTD60091.1"/>
    </source>
</evidence>
<sequence length="148" mass="17165">MMKFFKKNNALIIKKIEKNVLSKSIEPSMDKVKSNNTDSTLLKQGQKVVGFTKHRILKNENDSVSVYTPNILYSHKMEDIREEMRQRGCGFALFKVQKQLTCPSIDISELNDSPEAKEILEHKVDYHHLEPIKLLEDTPPPNLMSKFY</sequence>
<dbReference type="RefSeq" id="WP_232002716.1">
    <property type="nucleotide sequence ID" value="NZ_CAAAJE010000005.1"/>
</dbReference>
<proteinExistence type="predicted"/>
<comment type="caution">
    <text evidence="1">The sequence shown here is derived from an EMBL/GenBank/DDBJ whole genome shotgun (WGS) entry which is preliminary data.</text>
</comment>
<gene>
    <name evidence="1" type="ORF">Lsai_0201</name>
</gene>
<dbReference type="EMBL" id="LNYV01000003">
    <property type="protein sequence ID" value="KTD60091.1"/>
    <property type="molecule type" value="Genomic_DNA"/>
</dbReference>
<accession>A0A0W0YT56</accession>
<dbReference type="eggNOG" id="ENOG5031EJT">
    <property type="taxonomic scope" value="Bacteria"/>
</dbReference>
<name>A0A0W0YT56_9GAMM</name>
<dbReference type="Proteomes" id="UP000054621">
    <property type="component" value="Unassembled WGS sequence"/>
</dbReference>